<protein>
    <submittedName>
        <fullName evidence="1">Type II toxin-antitoxin system HicB family antitoxin</fullName>
    </submittedName>
</protein>
<dbReference type="InterPro" id="IPR035069">
    <property type="entry name" value="TTHA1013/TTHA0281-like"/>
</dbReference>
<proteinExistence type="predicted"/>
<comment type="caution">
    <text evidence="1">The sequence shown here is derived from an EMBL/GenBank/DDBJ whole genome shotgun (WGS) entry which is preliminary data.</text>
</comment>
<accession>A0ABW8YXG0</accession>
<keyword evidence="2" id="KW-1185">Reference proteome</keyword>
<gene>
    <name evidence="1" type="ORF">ABS766_10055</name>
</gene>
<sequence length="134" mass="15431">METIKIVIERTDDLFSAYAENVEGVYAAGESVEEVKRSVENAIRLLKEHNTAENVPDILKKEYVLEYTYDTQSFLEHYKRLFNNPALEKLTGINQKQLHHYATGHRKPRPESAKKIEAALHKLGSELSSLKLQY</sequence>
<evidence type="ECO:0000313" key="2">
    <source>
        <dbReference type="Proteomes" id="UP001629156"/>
    </source>
</evidence>
<reference evidence="1 2" key="1">
    <citation type="submission" date="2024-06" db="EMBL/GenBank/DDBJ databases">
        <authorList>
            <person name="Kaempfer P."/>
            <person name="Viver T."/>
        </authorList>
    </citation>
    <scope>NUCLEOTIDE SEQUENCE [LARGE SCALE GENOMIC DNA]</scope>
    <source>
        <strain evidence="1 2">ST-119</strain>
    </source>
</reference>
<dbReference type="EMBL" id="JBELPZ010000009">
    <property type="protein sequence ID" value="MFL9844759.1"/>
    <property type="molecule type" value="Genomic_DNA"/>
</dbReference>
<dbReference type="Proteomes" id="UP001629156">
    <property type="component" value="Unassembled WGS sequence"/>
</dbReference>
<name>A0ABW8YXG0_9FLAO</name>
<evidence type="ECO:0000313" key="1">
    <source>
        <dbReference type="EMBL" id="MFL9844759.1"/>
    </source>
</evidence>
<dbReference type="RefSeq" id="WP_408085016.1">
    <property type="nucleotide sequence ID" value="NZ_JBELPZ010000009.1"/>
</dbReference>
<organism evidence="1 2">
    <name type="scientific">Flavobacterium rhizosphaerae</name>
    <dbReference type="NCBI Taxonomy" id="3163298"/>
    <lineage>
        <taxon>Bacteria</taxon>
        <taxon>Pseudomonadati</taxon>
        <taxon>Bacteroidota</taxon>
        <taxon>Flavobacteriia</taxon>
        <taxon>Flavobacteriales</taxon>
        <taxon>Flavobacteriaceae</taxon>
        <taxon>Flavobacterium</taxon>
    </lineage>
</organism>
<dbReference type="SUPFAM" id="SSF143100">
    <property type="entry name" value="TTHA1013/TTHA0281-like"/>
    <property type="match status" value="1"/>
</dbReference>